<keyword evidence="6 7" id="KW-0961">Cell wall biogenesis/degradation</keyword>
<feature type="coiled-coil region" evidence="8">
    <location>
        <begin position="141"/>
        <end position="168"/>
    </location>
</feature>
<feature type="active site" description="Nucleophile" evidence="7">
    <location>
        <position position="342"/>
    </location>
</feature>
<dbReference type="Proteomes" id="UP001157733">
    <property type="component" value="Chromosome"/>
</dbReference>
<keyword evidence="9" id="KW-0472">Membrane</keyword>
<keyword evidence="9" id="KW-1133">Transmembrane helix</keyword>
<keyword evidence="5 7" id="KW-0573">Peptidoglycan synthesis</keyword>
<dbReference type="PROSITE" id="PS52029">
    <property type="entry name" value="LD_TPASE"/>
    <property type="match status" value="1"/>
</dbReference>
<dbReference type="Gene3D" id="2.40.440.10">
    <property type="entry name" value="L,D-transpeptidase catalytic domain-like"/>
    <property type="match status" value="1"/>
</dbReference>
<feature type="transmembrane region" description="Helical" evidence="9">
    <location>
        <begin position="91"/>
        <end position="113"/>
    </location>
</feature>
<evidence type="ECO:0000313" key="11">
    <source>
        <dbReference type="EMBL" id="CAI2719718.1"/>
    </source>
</evidence>
<evidence type="ECO:0000256" key="1">
    <source>
        <dbReference type="ARBA" id="ARBA00004752"/>
    </source>
</evidence>
<sequence length="375" mass="43125">MAQISKLKVLTIAEYNLIANKDPVGSYDRRTRENLDAIRARLRDNVARLSDLERRLHDKFKDAKFQALDKKDRQVRSEVNRHRLSARTRRMLAWSGSALAVTVLGLGFVYALVLDAATQKRVDYLIYERLGQLGMASPQEVKQIKGELDKLERDLVQTKKKNLELAQMIDQMIQNNKVPQNLQVIVKRIHDDPRAKYVKQGESTRLLFDGKPIAQYSTHAENWYILGILETGMLKVFYNDEEILEVPAIFGRKDEETPVGEYEIENKLYKPTWYKKEEVNGRTVVRAIPFGDPDHEIGHWWLGMKRLGKPVPGSYGIHGVNVARTNEFFKKNYDHRGGSAGCPNIQEWNLDFLAHVLPTGTPVHIVHEEKWSKSA</sequence>
<keyword evidence="3" id="KW-0808">Transferase</keyword>
<evidence type="ECO:0000256" key="7">
    <source>
        <dbReference type="PROSITE-ProRule" id="PRU01373"/>
    </source>
</evidence>
<feature type="domain" description="L,D-TPase catalytic" evidence="10">
    <location>
        <begin position="223"/>
        <end position="366"/>
    </location>
</feature>
<dbReference type="RefSeq" id="WP_282012529.1">
    <property type="nucleotide sequence ID" value="NZ_OX336137.1"/>
</dbReference>
<comment type="pathway">
    <text evidence="1 7">Cell wall biogenesis; peptidoglycan biosynthesis.</text>
</comment>
<evidence type="ECO:0000256" key="6">
    <source>
        <dbReference type="ARBA" id="ARBA00023316"/>
    </source>
</evidence>
<evidence type="ECO:0000256" key="4">
    <source>
        <dbReference type="ARBA" id="ARBA00022960"/>
    </source>
</evidence>
<dbReference type="InterPro" id="IPR038063">
    <property type="entry name" value="Transpep_catalytic_dom"/>
</dbReference>
<evidence type="ECO:0000256" key="9">
    <source>
        <dbReference type="SAM" id="Phobius"/>
    </source>
</evidence>
<evidence type="ECO:0000256" key="8">
    <source>
        <dbReference type="SAM" id="Coils"/>
    </source>
</evidence>
<evidence type="ECO:0000256" key="2">
    <source>
        <dbReference type="ARBA" id="ARBA00005992"/>
    </source>
</evidence>
<reference evidence="11 12" key="1">
    <citation type="submission" date="2022-09" db="EMBL/GenBank/DDBJ databases">
        <authorList>
            <person name="Kop L."/>
        </authorList>
    </citation>
    <scope>NUCLEOTIDE SEQUENCE [LARGE SCALE GENOMIC DNA]</scope>
    <source>
        <strain evidence="11 12">347</strain>
    </source>
</reference>
<evidence type="ECO:0000256" key="3">
    <source>
        <dbReference type="ARBA" id="ARBA00022679"/>
    </source>
</evidence>
<evidence type="ECO:0000259" key="10">
    <source>
        <dbReference type="PROSITE" id="PS52029"/>
    </source>
</evidence>
<dbReference type="InterPro" id="IPR005490">
    <property type="entry name" value="LD_TPept_cat_dom"/>
</dbReference>
<comment type="similarity">
    <text evidence="2">Belongs to the YkuD family.</text>
</comment>
<organism evidence="11 12">
    <name type="scientific">Nitrospina watsonii</name>
    <dbReference type="NCBI Taxonomy" id="1323948"/>
    <lineage>
        <taxon>Bacteria</taxon>
        <taxon>Pseudomonadati</taxon>
        <taxon>Nitrospinota/Tectimicrobiota group</taxon>
        <taxon>Nitrospinota</taxon>
        <taxon>Nitrospinia</taxon>
        <taxon>Nitrospinales</taxon>
        <taxon>Nitrospinaceae</taxon>
        <taxon>Nitrospina</taxon>
    </lineage>
</organism>
<evidence type="ECO:0000313" key="12">
    <source>
        <dbReference type="Proteomes" id="UP001157733"/>
    </source>
</evidence>
<keyword evidence="9" id="KW-0812">Transmembrane</keyword>
<gene>
    <name evidence="11" type="ORF">NSPWAT_2862</name>
</gene>
<accession>A0ABM9HI28</accession>
<dbReference type="Pfam" id="PF03734">
    <property type="entry name" value="YkuD"/>
    <property type="match status" value="1"/>
</dbReference>
<dbReference type="CDD" id="cd16913">
    <property type="entry name" value="YkuD_like"/>
    <property type="match status" value="1"/>
</dbReference>
<keyword evidence="12" id="KW-1185">Reference proteome</keyword>
<proteinExistence type="inferred from homology"/>
<dbReference type="EMBL" id="OX336137">
    <property type="protein sequence ID" value="CAI2719718.1"/>
    <property type="molecule type" value="Genomic_DNA"/>
</dbReference>
<name>A0ABM9HI28_9BACT</name>
<dbReference type="SUPFAM" id="SSF141523">
    <property type="entry name" value="L,D-transpeptidase catalytic domain-like"/>
    <property type="match status" value="1"/>
</dbReference>
<evidence type="ECO:0000256" key="5">
    <source>
        <dbReference type="ARBA" id="ARBA00022984"/>
    </source>
</evidence>
<feature type="active site" description="Proton donor/acceptor" evidence="7">
    <location>
        <position position="318"/>
    </location>
</feature>
<keyword evidence="4 7" id="KW-0133">Cell shape</keyword>
<protein>
    <submittedName>
        <fullName evidence="11">YkuD domain-containing protein</fullName>
    </submittedName>
</protein>
<keyword evidence="8" id="KW-0175">Coiled coil</keyword>